<dbReference type="Gene3D" id="2.10.260.10">
    <property type="match status" value="1"/>
</dbReference>
<dbReference type="SMART" id="SM00966">
    <property type="entry name" value="SpoVT_AbrB"/>
    <property type="match status" value="1"/>
</dbReference>
<dbReference type="NCBIfam" id="TIGR01439">
    <property type="entry name" value="lp_hng_hel_AbrB"/>
    <property type="match status" value="1"/>
</dbReference>
<dbReference type="InterPro" id="IPR007159">
    <property type="entry name" value="SpoVT-AbrB_dom"/>
</dbReference>
<dbReference type="AlphaFoldDB" id="A0A1J1JAY8"/>
<dbReference type="GO" id="GO:0003677">
    <property type="term" value="F:DNA binding"/>
    <property type="evidence" value="ECO:0007669"/>
    <property type="project" value="UniProtKB-UniRule"/>
</dbReference>
<accession>A0A1J1JAY8</accession>
<dbReference type="GeneID" id="77289516"/>
<reference evidence="1" key="1">
    <citation type="submission" date="2015-09" db="EMBL/GenBank/DDBJ databases">
        <authorList>
            <person name="Jackson K.R."/>
            <person name="Lunt B.L."/>
            <person name="Fisher J.N.B."/>
            <person name="Gardner A.V."/>
            <person name="Bailey M.E."/>
            <person name="Deus L.M."/>
            <person name="Earl A.S."/>
            <person name="Gibby P.D."/>
            <person name="Hartmann K.A."/>
            <person name="Liu J.E."/>
            <person name="Manci A.M."/>
            <person name="Nielsen D.A."/>
            <person name="Solomon M.B."/>
            <person name="Breakwell D.P."/>
            <person name="Burnett S.H."/>
            <person name="Grose J.H."/>
        </authorList>
    </citation>
    <scope>NUCLEOTIDE SEQUENCE</scope>
    <source>
        <strain evidence="1">7805</strain>
    </source>
</reference>
<organism evidence="1">
    <name type="scientific">Planktothrix agardhii</name>
    <name type="common">Oscillatoria agardhii</name>
    <dbReference type="NCBI Taxonomy" id="1160"/>
    <lineage>
        <taxon>Bacteria</taxon>
        <taxon>Bacillati</taxon>
        <taxon>Cyanobacteriota</taxon>
        <taxon>Cyanophyceae</taxon>
        <taxon>Oscillatoriophycideae</taxon>
        <taxon>Oscillatoriales</taxon>
        <taxon>Microcoleaceae</taxon>
        <taxon>Planktothrix</taxon>
    </lineage>
</organism>
<dbReference type="InterPro" id="IPR037914">
    <property type="entry name" value="SpoVT-AbrB_sf"/>
</dbReference>
<dbReference type="EMBL" id="LO018304">
    <property type="protein sequence ID" value="CUM58175.1"/>
    <property type="molecule type" value="Genomic_DNA"/>
</dbReference>
<proteinExistence type="predicted"/>
<gene>
    <name evidence="1" type="ORF">PLAM_0208</name>
</gene>
<sequence length="82" mass="9236">MKTQLNQEGQITIPPEIRERLELKQGDEFLLIVTGNEIKLQPIQRKCLSEFRGVLPATQPYSGKTTIRQAVAQSLAQKSNQS</sequence>
<dbReference type="RefSeq" id="WP_036831938.1">
    <property type="nucleotide sequence ID" value="NZ_CAJCFV010000127.1"/>
</dbReference>
<protein>
    <submittedName>
        <fullName evidence="1">Putative Antitoxin VapB27</fullName>
    </submittedName>
</protein>
<dbReference type="SUPFAM" id="SSF89447">
    <property type="entry name" value="AbrB/MazE/MraZ-like"/>
    <property type="match status" value="1"/>
</dbReference>
<dbReference type="Pfam" id="PF04014">
    <property type="entry name" value="MazE_antitoxin"/>
    <property type="match status" value="1"/>
</dbReference>
<evidence type="ECO:0000313" key="1">
    <source>
        <dbReference type="EMBL" id="CUM58175.1"/>
    </source>
</evidence>
<name>A0A1J1JAY8_PLAAG</name>
<dbReference type="PROSITE" id="PS51740">
    <property type="entry name" value="SPOVT_ABRB"/>
    <property type="match status" value="1"/>
</dbReference>